<accession>X7YX39</accession>
<dbReference type="PATRIC" id="fig|1299334.3.peg.9053"/>
<protein>
    <submittedName>
        <fullName evidence="2">Putative FATTY ACID SYNTHASE FAS domain protein</fullName>
    </submittedName>
</protein>
<dbReference type="AlphaFoldDB" id="X7YX39"/>
<evidence type="ECO:0000313" key="2">
    <source>
        <dbReference type="EMBL" id="EUA11093.1"/>
    </source>
</evidence>
<gene>
    <name evidence="2" type="ORF">I553_3326</name>
</gene>
<proteinExistence type="predicted"/>
<comment type="caution">
    <text evidence="2">The sequence shown here is derived from an EMBL/GenBank/DDBJ whole genome shotgun (WGS) entry which is preliminary data.</text>
</comment>
<organism evidence="2">
    <name type="scientific">Mycobacterium xenopi 4042</name>
    <dbReference type="NCBI Taxonomy" id="1299334"/>
    <lineage>
        <taxon>Bacteria</taxon>
        <taxon>Bacillati</taxon>
        <taxon>Actinomycetota</taxon>
        <taxon>Actinomycetes</taxon>
        <taxon>Mycobacteriales</taxon>
        <taxon>Mycobacteriaceae</taxon>
        <taxon>Mycobacterium</taxon>
    </lineage>
</organism>
<dbReference type="EMBL" id="JAOB01000086">
    <property type="protein sequence ID" value="EUA11093.1"/>
    <property type="molecule type" value="Genomic_DNA"/>
</dbReference>
<dbReference type="PANTHER" id="PTHR10982">
    <property type="entry name" value="MALONYL COA-ACYL CARRIER PROTEIN TRANSACYLASE"/>
    <property type="match status" value="1"/>
</dbReference>
<dbReference type="Gene3D" id="3.90.25.70">
    <property type="match status" value="1"/>
</dbReference>
<evidence type="ECO:0000256" key="1">
    <source>
        <dbReference type="ARBA" id="ARBA00022679"/>
    </source>
</evidence>
<reference evidence="2" key="1">
    <citation type="submission" date="2014-01" db="EMBL/GenBank/DDBJ databases">
        <authorList>
            <person name="Brown-Elliot B."/>
            <person name="Wallace R."/>
            <person name="Lenaerts A."/>
            <person name="Ordway D."/>
            <person name="DeGroote M.A."/>
            <person name="Parker T."/>
            <person name="Sizemore C."/>
            <person name="Tallon L.J."/>
            <person name="Sadzewicz L.K."/>
            <person name="Sengamalay N."/>
            <person name="Fraser C.M."/>
            <person name="Hine E."/>
            <person name="Shefchek K.A."/>
            <person name="Das S.P."/>
            <person name="Tettelin H."/>
        </authorList>
    </citation>
    <scope>NUCLEOTIDE SEQUENCE [LARGE SCALE GENOMIC DNA]</scope>
    <source>
        <strain evidence="2">4042</strain>
    </source>
</reference>
<sequence length="104" mass="12230">MPRDKDPDLIIGRYIPNLVPRPFSLDRDFIQEIRDLVPAEPLDPILADYDTWLRERRREMARTVFIELLAWQFASPVRWIETQDLLFTEEAAGVWVWSGSSRSG</sequence>
<dbReference type="PANTHER" id="PTHR10982:SF21">
    <property type="entry name" value="FATTY ACID SYNTHASE SUBUNIT BETA"/>
    <property type="match status" value="1"/>
</dbReference>
<name>X7YX39_MYCXE</name>
<dbReference type="GO" id="GO:0016740">
    <property type="term" value="F:transferase activity"/>
    <property type="evidence" value="ECO:0007669"/>
    <property type="project" value="UniProtKB-KW"/>
</dbReference>
<dbReference type="InterPro" id="IPR050830">
    <property type="entry name" value="Fungal_FAS"/>
</dbReference>
<keyword evidence="1" id="KW-0808">Transferase</keyword>